<sequence>MPLTQIAVHPSDNVPQSGKPPKKPQPTPIKKKDSAKVNITNAPPVRQTSQT</sequence>
<accession>A0A8W8MWA1</accession>
<evidence type="ECO:0000256" key="1">
    <source>
        <dbReference type="SAM" id="MobiDB-lite"/>
    </source>
</evidence>
<dbReference type="Proteomes" id="UP000005408">
    <property type="component" value="Unassembled WGS sequence"/>
</dbReference>
<proteinExistence type="predicted"/>
<dbReference type="AlphaFoldDB" id="A0A8W8MWA1"/>
<feature type="compositionally biased region" description="Polar residues" evidence="1">
    <location>
        <begin position="37"/>
        <end position="51"/>
    </location>
</feature>
<name>A0A8W8MWA1_MAGGI</name>
<dbReference type="EnsemblMetazoa" id="G3633.6">
    <property type="protein sequence ID" value="G3633.6:cds"/>
    <property type="gene ID" value="G3633"/>
</dbReference>
<evidence type="ECO:0000313" key="3">
    <source>
        <dbReference type="Proteomes" id="UP000005408"/>
    </source>
</evidence>
<evidence type="ECO:0000313" key="2">
    <source>
        <dbReference type="EnsemblMetazoa" id="G3633.6:cds"/>
    </source>
</evidence>
<feature type="region of interest" description="Disordered" evidence="1">
    <location>
        <begin position="1"/>
        <end position="51"/>
    </location>
</feature>
<protein>
    <submittedName>
        <fullName evidence="2">RING-CH-type domain-containing protein</fullName>
    </submittedName>
</protein>
<reference evidence="2" key="1">
    <citation type="submission" date="2022-08" db="UniProtKB">
        <authorList>
            <consortium name="EnsemblMetazoa"/>
        </authorList>
    </citation>
    <scope>IDENTIFICATION</scope>
    <source>
        <strain evidence="2">05x7-T-G4-1.051#20</strain>
    </source>
</reference>
<organism evidence="2 3">
    <name type="scientific">Magallana gigas</name>
    <name type="common">Pacific oyster</name>
    <name type="synonym">Crassostrea gigas</name>
    <dbReference type="NCBI Taxonomy" id="29159"/>
    <lineage>
        <taxon>Eukaryota</taxon>
        <taxon>Metazoa</taxon>
        <taxon>Spiralia</taxon>
        <taxon>Lophotrochozoa</taxon>
        <taxon>Mollusca</taxon>
        <taxon>Bivalvia</taxon>
        <taxon>Autobranchia</taxon>
        <taxon>Pteriomorphia</taxon>
        <taxon>Ostreida</taxon>
        <taxon>Ostreoidea</taxon>
        <taxon>Ostreidae</taxon>
        <taxon>Magallana</taxon>
    </lineage>
</organism>
<keyword evidence="3" id="KW-1185">Reference proteome</keyword>